<proteinExistence type="predicted"/>
<dbReference type="AlphaFoldDB" id="A0A9D4AKB9"/>
<accession>A0A9D4AKB9</accession>
<reference evidence="1 2" key="1">
    <citation type="journal article" date="2021" name="Plant Biotechnol. J.">
        <title>Multi-omics assisted identification of the key and species-specific regulatory components of drought-tolerant mechanisms in Gossypium stocksii.</title>
        <authorList>
            <person name="Yu D."/>
            <person name="Ke L."/>
            <person name="Zhang D."/>
            <person name="Wu Y."/>
            <person name="Sun Y."/>
            <person name="Mei J."/>
            <person name="Sun J."/>
            <person name="Sun Y."/>
        </authorList>
    </citation>
    <scope>NUCLEOTIDE SEQUENCE [LARGE SCALE GENOMIC DNA]</scope>
    <source>
        <strain evidence="2">cv. E1</strain>
        <tissue evidence="1">Leaf</tissue>
    </source>
</reference>
<protein>
    <submittedName>
        <fullName evidence="1">Uncharacterized protein</fullName>
    </submittedName>
</protein>
<evidence type="ECO:0000313" key="1">
    <source>
        <dbReference type="EMBL" id="KAH1129302.1"/>
    </source>
</evidence>
<comment type="caution">
    <text evidence="1">The sequence shown here is derived from an EMBL/GenBank/DDBJ whole genome shotgun (WGS) entry which is preliminary data.</text>
</comment>
<name>A0A9D4AKB9_9ROSI</name>
<organism evidence="1 2">
    <name type="scientific">Gossypium stocksii</name>
    <dbReference type="NCBI Taxonomy" id="47602"/>
    <lineage>
        <taxon>Eukaryota</taxon>
        <taxon>Viridiplantae</taxon>
        <taxon>Streptophyta</taxon>
        <taxon>Embryophyta</taxon>
        <taxon>Tracheophyta</taxon>
        <taxon>Spermatophyta</taxon>
        <taxon>Magnoliopsida</taxon>
        <taxon>eudicotyledons</taxon>
        <taxon>Gunneridae</taxon>
        <taxon>Pentapetalae</taxon>
        <taxon>rosids</taxon>
        <taxon>malvids</taxon>
        <taxon>Malvales</taxon>
        <taxon>Malvaceae</taxon>
        <taxon>Malvoideae</taxon>
        <taxon>Gossypium</taxon>
    </lineage>
</organism>
<dbReference type="EMBL" id="JAIQCV010000001">
    <property type="protein sequence ID" value="KAH1129302.1"/>
    <property type="molecule type" value="Genomic_DNA"/>
</dbReference>
<evidence type="ECO:0000313" key="2">
    <source>
        <dbReference type="Proteomes" id="UP000828251"/>
    </source>
</evidence>
<dbReference type="Proteomes" id="UP000828251">
    <property type="component" value="Unassembled WGS sequence"/>
</dbReference>
<dbReference type="OrthoDB" id="990032at2759"/>
<gene>
    <name evidence="1" type="ORF">J1N35_000680</name>
</gene>
<keyword evidence="2" id="KW-1185">Reference proteome</keyword>
<sequence length="85" mass="9750">MQDNDTLFGFCANAMQHHKLGICYSNAKLVQKVLRYLFENFAIKVTAIKEAKNIDTMIKELIGSLQTIKLNLEYIRKSKGKARKT</sequence>